<dbReference type="AlphaFoldDB" id="A0A0D1XEZ8"/>
<dbReference type="GeneID" id="42303847"/>
<comment type="cofactor">
    <cofactor evidence="1">
        <name>Zn(2+)</name>
        <dbReference type="ChEBI" id="CHEBI:29105"/>
    </cofactor>
</comment>
<evidence type="ECO:0000256" key="3">
    <source>
        <dbReference type="ARBA" id="ARBA00022723"/>
    </source>
</evidence>
<dbReference type="STRING" id="47500.AF333_01270"/>
<proteinExistence type="inferred from homology"/>
<keyword evidence="9" id="KW-1185">Reference proteome</keyword>
<dbReference type="SUPFAM" id="SSF53213">
    <property type="entry name" value="LigB-like"/>
    <property type="match status" value="1"/>
</dbReference>
<reference evidence="8 10" key="2">
    <citation type="submission" date="2016-10" db="EMBL/GenBank/DDBJ databases">
        <authorList>
            <person name="de Groot N.N."/>
        </authorList>
    </citation>
    <scope>NUCLEOTIDE SEQUENCE [LARGE SCALE GENOMIC DNA]</scope>
    <source>
        <strain evidence="8 10">DSM 2895</strain>
    </source>
</reference>
<evidence type="ECO:0000256" key="4">
    <source>
        <dbReference type="ARBA" id="ARBA00022833"/>
    </source>
</evidence>
<keyword evidence="8" id="KW-0223">Dioxygenase</keyword>
<evidence type="ECO:0000259" key="6">
    <source>
        <dbReference type="Pfam" id="PF02900"/>
    </source>
</evidence>
<name>A0A0D1XEZ8_ANEMI</name>
<evidence type="ECO:0000313" key="8">
    <source>
        <dbReference type="EMBL" id="SDI53526.1"/>
    </source>
</evidence>
<dbReference type="EMBL" id="LGUG01000002">
    <property type="protein sequence ID" value="KON99377.1"/>
    <property type="molecule type" value="Genomic_DNA"/>
</dbReference>
<dbReference type="OrthoDB" id="9790889at2"/>
<dbReference type="PANTHER" id="PTHR30096:SF0">
    <property type="entry name" value="4,5-DOPA DIOXYGENASE EXTRADIOL-LIKE PROTEIN"/>
    <property type="match status" value="1"/>
</dbReference>
<dbReference type="GO" id="GO:0008270">
    <property type="term" value="F:zinc ion binding"/>
    <property type="evidence" value="ECO:0007669"/>
    <property type="project" value="InterPro"/>
</dbReference>
<dbReference type="Pfam" id="PF02900">
    <property type="entry name" value="LigB"/>
    <property type="match status" value="1"/>
</dbReference>
<evidence type="ECO:0000313" key="10">
    <source>
        <dbReference type="Proteomes" id="UP000182836"/>
    </source>
</evidence>
<keyword evidence="5" id="KW-0560">Oxidoreductase</keyword>
<dbReference type="PATRIC" id="fig|47500.12.peg.632"/>
<comment type="similarity">
    <text evidence="2">Belongs to the DODA-type extradiol aromatic ring-opening dioxygenase family.</text>
</comment>
<dbReference type="PANTHER" id="PTHR30096">
    <property type="entry name" value="4,5-DOPA DIOXYGENASE EXTRADIOL-LIKE PROTEIN"/>
    <property type="match status" value="1"/>
</dbReference>
<dbReference type="Gene3D" id="3.40.830.10">
    <property type="entry name" value="LigB-like"/>
    <property type="match status" value="1"/>
</dbReference>
<evidence type="ECO:0000313" key="7">
    <source>
        <dbReference type="EMBL" id="KON99377.1"/>
    </source>
</evidence>
<dbReference type="EMBL" id="FNED01000005">
    <property type="protein sequence ID" value="SDI53526.1"/>
    <property type="molecule type" value="Genomic_DNA"/>
</dbReference>
<dbReference type="Proteomes" id="UP000182836">
    <property type="component" value="Unassembled WGS sequence"/>
</dbReference>
<dbReference type="CDD" id="cd07363">
    <property type="entry name" value="45_DOPA_Dioxygenase"/>
    <property type="match status" value="1"/>
</dbReference>
<protein>
    <submittedName>
        <fullName evidence="8">Aromatic ring-opening dioxygenase, catalytic subunit, LigB family</fullName>
    </submittedName>
    <submittedName>
        <fullName evidence="7">MFS transporter</fullName>
    </submittedName>
</protein>
<dbReference type="InterPro" id="IPR014436">
    <property type="entry name" value="Extradiol_dOase_DODA"/>
</dbReference>
<evidence type="ECO:0000256" key="1">
    <source>
        <dbReference type="ARBA" id="ARBA00001947"/>
    </source>
</evidence>
<keyword evidence="4" id="KW-0862">Zinc</keyword>
<keyword evidence="3" id="KW-0479">Metal-binding</keyword>
<dbReference type="Proteomes" id="UP000037269">
    <property type="component" value="Unassembled WGS sequence"/>
</dbReference>
<feature type="domain" description="Extradiol ring-cleavage dioxygenase class III enzyme subunit B" evidence="6">
    <location>
        <begin position="25"/>
        <end position="247"/>
    </location>
</feature>
<evidence type="ECO:0000313" key="9">
    <source>
        <dbReference type="Proteomes" id="UP000037269"/>
    </source>
</evidence>
<evidence type="ECO:0000256" key="5">
    <source>
        <dbReference type="ARBA" id="ARBA00023002"/>
    </source>
</evidence>
<evidence type="ECO:0000256" key="2">
    <source>
        <dbReference type="ARBA" id="ARBA00007581"/>
    </source>
</evidence>
<reference evidence="7 9" key="1">
    <citation type="submission" date="2015-07" db="EMBL/GenBank/DDBJ databases">
        <title>Fjat-14205 dsm 2895.</title>
        <authorList>
            <person name="Liu B."/>
            <person name="Wang J."/>
            <person name="Zhu Y."/>
            <person name="Liu G."/>
            <person name="Chen Q."/>
            <person name="Chen Z."/>
            <person name="Lan J."/>
            <person name="Che J."/>
            <person name="Ge C."/>
            <person name="Shi H."/>
            <person name="Pan Z."/>
            <person name="Liu X."/>
        </authorList>
    </citation>
    <scope>NUCLEOTIDE SEQUENCE [LARGE SCALE GENOMIC DNA]</scope>
    <source>
        <strain evidence="7 9">DSM 2895</strain>
    </source>
</reference>
<dbReference type="InterPro" id="IPR004183">
    <property type="entry name" value="Xdiol_dOase_suB"/>
</dbReference>
<sequence length="256" mass="28982">MMPSFFIAHGAPTLALENNDYTKMLKELGSHLPIPRAIVLFSAHWEEPVQVVSTVEKYDMIYDFYGFPPEMYEIIYPAKGDKELAKRVIDLLDGQGVATRSDAVRGIDHGAWVVLRLLYPQADIPVVVLSVNPGLSPQEQYRIGQALAPLRKDGVMIIGSGGTVHNLRQVNWQSTEAEEWAVKFDDWLEEKIEKWDTESLFAYETEAPYAREAVPRNEHFIPLLPAMGAADNGRKGTLLHQEYQYGTLSLSCWRFD</sequence>
<dbReference type="GO" id="GO:0008198">
    <property type="term" value="F:ferrous iron binding"/>
    <property type="evidence" value="ECO:0007669"/>
    <property type="project" value="InterPro"/>
</dbReference>
<accession>A0A0D1XEZ8</accession>
<dbReference type="PIRSF" id="PIRSF006157">
    <property type="entry name" value="Doxgns_DODA"/>
    <property type="match status" value="1"/>
</dbReference>
<gene>
    <name evidence="7" type="ORF">AF333_01270</name>
    <name evidence="8" type="ORF">SAMN04487909_10523</name>
</gene>
<dbReference type="RefSeq" id="WP_043068666.1">
    <property type="nucleotide sequence ID" value="NZ_BJOA01000066.1"/>
</dbReference>
<dbReference type="GO" id="GO:0016702">
    <property type="term" value="F:oxidoreductase activity, acting on single donors with incorporation of molecular oxygen, incorporation of two atoms of oxygen"/>
    <property type="evidence" value="ECO:0007669"/>
    <property type="project" value="UniProtKB-ARBA"/>
</dbReference>
<organism evidence="7 9">
    <name type="scientific">Aneurinibacillus migulanus</name>
    <name type="common">Bacillus migulanus</name>
    <dbReference type="NCBI Taxonomy" id="47500"/>
    <lineage>
        <taxon>Bacteria</taxon>
        <taxon>Bacillati</taxon>
        <taxon>Bacillota</taxon>
        <taxon>Bacilli</taxon>
        <taxon>Bacillales</taxon>
        <taxon>Paenibacillaceae</taxon>
        <taxon>Aneurinibacillus group</taxon>
        <taxon>Aneurinibacillus</taxon>
    </lineage>
</organism>